<comment type="caution">
    <text evidence="1">The sequence shown here is derived from an EMBL/GenBank/DDBJ whole genome shotgun (WGS) entry which is preliminary data.</text>
</comment>
<dbReference type="EMBL" id="JACHGB010000004">
    <property type="protein sequence ID" value="MBB5272034.1"/>
    <property type="molecule type" value="Genomic_DNA"/>
</dbReference>
<protein>
    <recommendedName>
        <fullName evidence="3">DUF4160 domain-containing protein</fullName>
    </recommendedName>
</protein>
<evidence type="ECO:0008006" key="3">
    <source>
        <dbReference type="Google" id="ProtNLM"/>
    </source>
</evidence>
<dbReference type="Pfam" id="PF13711">
    <property type="entry name" value="DUF4160"/>
    <property type="match status" value="1"/>
</dbReference>
<dbReference type="InterPro" id="IPR025427">
    <property type="entry name" value="DUF4160"/>
</dbReference>
<evidence type="ECO:0000313" key="1">
    <source>
        <dbReference type="EMBL" id="MBB5272034.1"/>
    </source>
</evidence>
<evidence type="ECO:0000313" key="2">
    <source>
        <dbReference type="Proteomes" id="UP000532440"/>
    </source>
</evidence>
<dbReference type="RefSeq" id="WP_183967057.1">
    <property type="nucleotide sequence ID" value="NZ_BAABEW010000002.1"/>
</dbReference>
<reference evidence="1 2" key="1">
    <citation type="submission" date="2020-08" db="EMBL/GenBank/DDBJ databases">
        <title>Genomic Encyclopedia of Type Strains, Phase IV (KMG-IV): sequencing the most valuable type-strain genomes for metagenomic binning, comparative biology and taxonomic classification.</title>
        <authorList>
            <person name="Goeker M."/>
        </authorList>
    </citation>
    <scope>NUCLEOTIDE SEQUENCE [LARGE SCALE GENOMIC DNA]</scope>
    <source>
        <strain evidence="1 2">DSM 29781</strain>
    </source>
</reference>
<proteinExistence type="predicted"/>
<dbReference type="Proteomes" id="UP000532440">
    <property type="component" value="Unassembled WGS sequence"/>
</dbReference>
<dbReference type="AlphaFoldDB" id="A0A7W8HHA9"/>
<organism evidence="1 2">
    <name type="scientific">Quisquiliibacterium transsilvanicum</name>
    <dbReference type="NCBI Taxonomy" id="1549638"/>
    <lineage>
        <taxon>Bacteria</taxon>
        <taxon>Pseudomonadati</taxon>
        <taxon>Pseudomonadota</taxon>
        <taxon>Betaproteobacteria</taxon>
        <taxon>Burkholderiales</taxon>
        <taxon>Burkholderiaceae</taxon>
        <taxon>Quisquiliibacterium</taxon>
    </lineage>
</organism>
<name>A0A7W8HHA9_9BURK</name>
<gene>
    <name evidence="1" type="ORF">HNQ70_002048</name>
</gene>
<accession>A0A7W8HHA9</accession>
<sequence length="75" mass="8939">MSTLQRFDSSRVVMYLDDHPPPHVHVKLRDGRDCTVDLDNFEIKGRVAEREIREALAWIKTNRADLQHQWQRNRA</sequence>
<keyword evidence="2" id="KW-1185">Reference proteome</keyword>